<sequence>MKPRIETIVDQDSVHWIESEGAAMDAPYLRSAYVQALDEVRTYQASREIARLRRRTRPLTLIGSITAGGVLGAAATVVTKGPIVIGVLISLMLVVAGAAFAITLASVEQPAGSTHGWSGPHAKKSRNT</sequence>
<keyword evidence="3" id="KW-1185">Reference proteome</keyword>
<dbReference type="RefSeq" id="WP_141955768.1">
    <property type="nucleotide sequence ID" value="NZ_VFOZ01000001.1"/>
</dbReference>
<feature type="transmembrane region" description="Helical" evidence="1">
    <location>
        <begin position="59"/>
        <end position="77"/>
    </location>
</feature>
<evidence type="ECO:0000313" key="3">
    <source>
        <dbReference type="Proteomes" id="UP000316096"/>
    </source>
</evidence>
<organism evidence="2 3">
    <name type="scientific">Actinoallomurus bryophytorum</name>
    <dbReference type="NCBI Taxonomy" id="1490222"/>
    <lineage>
        <taxon>Bacteria</taxon>
        <taxon>Bacillati</taxon>
        <taxon>Actinomycetota</taxon>
        <taxon>Actinomycetes</taxon>
        <taxon>Streptosporangiales</taxon>
        <taxon>Thermomonosporaceae</taxon>
        <taxon>Actinoallomurus</taxon>
    </lineage>
</organism>
<keyword evidence="1" id="KW-1133">Transmembrane helix</keyword>
<name>A0A543CIR7_9ACTN</name>
<gene>
    <name evidence="2" type="ORF">FB559_2539</name>
</gene>
<feature type="transmembrane region" description="Helical" evidence="1">
    <location>
        <begin position="83"/>
        <end position="105"/>
    </location>
</feature>
<dbReference type="EMBL" id="VFOZ01000001">
    <property type="protein sequence ID" value="TQL96983.1"/>
    <property type="molecule type" value="Genomic_DNA"/>
</dbReference>
<protein>
    <submittedName>
        <fullName evidence="2">Uncharacterized protein</fullName>
    </submittedName>
</protein>
<keyword evidence="1" id="KW-0812">Transmembrane</keyword>
<dbReference type="AlphaFoldDB" id="A0A543CIR7"/>
<dbReference type="OrthoDB" id="10011977at2"/>
<reference evidence="2 3" key="1">
    <citation type="submission" date="2019-06" db="EMBL/GenBank/DDBJ databases">
        <title>Sequencing the genomes of 1000 actinobacteria strains.</title>
        <authorList>
            <person name="Klenk H.-P."/>
        </authorList>
    </citation>
    <scope>NUCLEOTIDE SEQUENCE [LARGE SCALE GENOMIC DNA]</scope>
    <source>
        <strain evidence="2 3">DSM 102200</strain>
    </source>
</reference>
<evidence type="ECO:0000313" key="2">
    <source>
        <dbReference type="EMBL" id="TQL96983.1"/>
    </source>
</evidence>
<dbReference type="Proteomes" id="UP000316096">
    <property type="component" value="Unassembled WGS sequence"/>
</dbReference>
<proteinExistence type="predicted"/>
<comment type="caution">
    <text evidence="2">The sequence shown here is derived from an EMBL/GenBank/DDBJ whole genome shotgun (WGS) entry which is preliminary data.</text>
</comment>
<accession>A0A543CIR7</accession>
<evidence type="ECO:0000256" key="1">
    <source>
        <dbReference type="SAM" id="Phobius"/>
    </source>
</evidence>
<keyword evidence="1" id="KW-0472">Membrane</keyword>